<proteinExistence type="predicted"/>
<dbReference type="PANTHER" id="PTHR45023">
    <property type="match status" value="1"/>
</dbReference>
<evidence type="ECO:0000259" key="2">
    <source>
        <dbReference type="Pfam" id="PF14303"/>
    </source>
</evidence>
<gene>
    <name evidence="3" type="ORF">VFH_IV191640</name>
</gene>
<dbReference type="Pfam" id="PF14303">
    <property type="entry name" value="NAM-associated"/>
    <property type="match status" value="1"/>
</dbReference>
<feature type="region of interest" description="Disordered" evidence="1">
    <location>
        <begin position="249"/>
        <end position="305"/>
    </location>
</feature>
<evidence type="ECO:0000313" key="4">
    <source>
        <dbReference type="Proteomes" id="UP001157006"/>
    </source>
</evidence>
<organism evidence="3 4">
    <name type="scientific">Vicia faba</name>
    <name type="common">Broad bean</name>
    <name type="synonym">Faba vulgaris</name>
    <dbReference type="NCBI Taxonomy" id="3906"/>
    <lineage>
        <taxon>Eukaryota</taxon>
        <taxon>Viridiplantae</taxon>
        <taxon>Streptophyta</taxon>
        <taxon>Embryophyta</taxon>
        <taxon>Tracheophyta</taxon>
        <taxon>Spermatophyta</taxon>
        <taxon>Magnoliopsida</taxon>
        <taxon>eudicotyledons</taxon>
        <taxon>Gunneridae</taxon>
        <taxon>Pentapetalae</taxon>
        <taxon>rosids</taxon>
        <taxon>fabids</taxon>
        <taxon>Fabales</taxon>
        <taxon>Fabaceae</taxon>
        <taxon>Papilionoideae</taxon>
        <taxon>50 kb inversion clade</taxon>
        <taxon>NPAAA clade</taxon>
        <taxon>Hologalegina</taxon>
        <taxon>IRL clade</taxon>
        <taxon>Fabeae</taxon>
        <taxon>Vicia</taxon>
    </lineage>
</organism>
<dbReference type="PANTHER" id="PTHR45023:SF4">
    <property type="entry name" value="GLYCINE-RICH PROTEIN-RELATED"/>
    <property type="match status" value="1"/>
</dbReference>
<protein>
    <recommendedName>
        <fullName evidence="2">No apical meristem-associated C-terminal domain-containing protein</fullName>
    </recommendedName>
</protein>
<dbReference type="InterPro" id="IPR029466">
    <property type="entry name" value="NAM-associated_C"/>
</dbReference>
<evidence type="ECO:0000256" key="1">
    <source>
        <dbReference type="SAM" id="MobiDB-lite"/>
    </source>
</evidence>
<dbReference type="EMBL" id="OX451739">
    <property type="protein sequence ID" value="CAI8610633.1"/>
    <property type="molecule type" value="Genomic_DNA"/>
</dbReference>
<name>A0AAV1AMW8_VICFA</name>
<evidence type="ECO:0000313" key="3">
    <source>
        <dbReference type="EMBL" id="CAI8610633.1"/>
    </source>
</evidence>
<reference evidence="3 4" key="1">
    <citation type="submission" date="2023-01" db="EMBL/GenBank/DDBJ databases">
        <authorList>
            <person name="Kreplak J."/>
        </authorList>
    </citation>
    <scope>NUCLEOTIDE SEQUENCE [LARGE SCALE GENOMIC DNA]</scope>
</reference>
<keyword evidence="4" id="KW-1185">Reference proteome</keyword>
<feature type="domain" description="No apical meristem-associated C-terminal" evidence="2">
    <location>
        <begin position="231"/>
        <end position="375"/>
    </location>
</feature>
<dbReference type="AlphaFoldDB" id="A0AAV1AMW8"/>
<sequence length="393" mass="44942">MNPNNHNSWSNFMQNCGIPSFISNQQNAFNNPNPHHNSNFQNPTFIPNQQNNPHFGNYPYYYQNFPSQSTSPTMLHGVQMDSSHVEVNDQEPETPQFCTQAQDGLETINLGEEVKTTSVMNMSKIRFQPKEDELLIQSWLNISRDPIVGVDQKGDSFWKRIGEAYNNHRHKNFPERNPLALKGRWHKKINPSVQKFVGCYKQAVAIKKSGSSESDIVSAACDIYYQDGHEKFTFQSAWKLLRDEPKWLGGSSEPSAKRTKSSASGAYSTSSNPTTPTSEYNPPSPTLLHRPIGNKATKRKQKEKFVEKPTPKFDAMKDDLNKKVELMSGFARDYARIESEKMEIERKRVDAELHAAKINDLQILSKDTSNMTPRQLQDHEFLRGVIRDRYGVK</sequence>
<feature type="compositionally biased region" description="Low complexity" evidence="1">
    <location>
        <begin position="261"/>
        <end position="281"/>
    </location>
</feature>
<dbReference type="Proteomes" id="UP001157006">
    <property type="component" value="Chromosome 4"/>
</dbReference>
<accession>A0AAV1AMW8</accession>